<evidence type="ECO:0000313" key="1">
    <source>
        <dbReference type="EMBL" id="TGK78469.1"/>
    </source>
</evidence>
<accession>A0A4R9I0S3</accession>
<dbReference type="Proteomes" id="UP000298009">
    <property type="component" value="Unassembled WGS sequence"/>
</dbReference>
<proteinExistence type="predicted"/>
<dbReference type="EMBL" id="RQFK01000033">
    <property type="protein sequence ID" value="TGK78469.1"/>
    <property type="molecule type" value="Genomic_DNA"/>
</dbReference>
<dbReference type="RefSeq" id="WP_135603000.1">
    <property type="nucleotide sequence ID" value="NZ_RQFK01000033.1"/>
</dbReference>
<dbReference type="OrthoDB" id="702at2"/>
<comment type="caution">
    <text evidence="1">The sequence shown here is derived from an EMBL/GenBank/DDBJ whole genome shotgun (WGS) entry which is preliminary data.</text>
</comment>
<organism evidence="1 2">
    <name type="scientific">Leptospira noumeaensis</name>
    <dbReference type="NCBI Taxonomy" id="2484964"/>
    <lineage>
        <taxon>Bacteria</taxon>
        <taxon>Pseudomonadati</taxon>
        <taxon>Spirochaetota</taxon>
        <taxon>Spirochaetia</taxon>
        <taxon>Leptospirales</taxon>
        <taxon>Leptospiraceae</taxon>
        <taxon>Leptospira</taxon>
    </lineage>
</organism>
<sequence length="420" mass="49971">MKICSRCLYSELHPLKITIDEDGVCSGCRIHEEKDLLDWNARFQKLKQITENYRNQSGNNYDCIVPVSGARDSYFIVHTVKNVLGLNPLLVTYNKHYNTDLGIRNLANLRIKFNLDIMTLTVSPETVKKITRGTFRKMGSIYWHCIAGQTVYPVQVAVKFKIPLIIWGAHQGIDQVGMFSHLNEVEMTRKYRKEHDLMGFEAEDLIDEFDGIEESDILQFRYPHDKEIERIGVRGIYLNNYIRWDSKAQHEKMIELYDYETSEQTRTFDTYNDVDCFNYSDVHDYIKFIKHGYGKVTDHVCREIRLRRLSREDGIKLIKEYSIKGPKNLNQFLKWFGMTENGFKFILDQHRNPKIWFRNQNWEWELKNPDPFQNENSRKSEIDQVRLDLVENECKFRYTQNKRPDFLDDNYILIGKGYYK</sequence>
<dbReference type="AlphaFoldDB" id="A0A4R9I0S3"/>
<name>A0A4R9I0S3_9LEPT</name>
<dbReference type="InterPro" id="IPR020022">
    <property type="entry name" value="N-acetyl_sugar_amidoTrfase"/>
</dbReference>
<keyword evidence="1" id="KW-0808">Transferase</keyword>
<dbReference type="SUPFAM" id="SSF52402">
    <property type="entry name" value="Adenine nucleotide alpha hydrolases-like"/>
    <property type="match status" value="1"/>
</dbReference>
<reference evidence="1" key="1">
    <citation type="journal article" date="2019" name="PLoS Negl. Trop. Dis.">
        <title>Revisiting the worldwide diversity of Leptospira species in the environment.</title>
        <authorList>
            <person name="Vincent A.T."/>
            <person name="Schiettekatte O."/>
            <person name="Bourhy P."/>
            <person name="Veyrier F.J."/>
            <person name="Picardeau M."/>
        </authorList>
    </citation>
    <scope>NUCLEOTIDE SEQUENCE [LARGE SCALE GENOMIC DNA]</scope>
    <source>
        <strain evidence="1">201800287</strain>
    </source>
</reference>
<evidence type="ECO:0000313" key="2">
    <source>
        <dbReference type="Proteomes" id="UP000298009"/>
    </source>
</evidence>
<keyword evidence="2" id="KW-1185">Reference proteome</keyword>
<gene>
    <name evidence="1" type="ORF">EHQ24_18135</name>
</gene>
<protein>
    <submittedName>
        <fullName evidence="1">N-acetyl sugar amidotransferase</fullName>
    </submittedName>
</protein>
<dbReference type="NCBIfam" id="TIGR03573">
    <property type="entry name" value="WbuX"/>
    <property type="match status" value="1"/>
</dbReference>
<dbReference type="GO" id="GO:0016740">
    <property type="term" value="F:transferase activity"/>
    <property type="evidence" value="ECO:0007669"/>
    <property type="project" value="UniProtKB-KW"/>
</dbReference>